<evidence type="ECO:0000256" key="3">
    <source>
        <dbReference type="ARBA" id="ARBA00022705"/>
    </source>
</evidence>
<evidence type="ECO:0000313" key="8">
    <source>
        <dbReference type="Proteomes" id="UP000193920"/>
    </source>
</evidence>
<dbReference type="PANTHER" id="PTHR10507:SF0">
    <property type="entry name" value="CELL DIVISION CONTROL PROTEIN 45 HOMOLOG"/>
    <property type="match status" value="1"/>
</dbReference>
<comment type="caution">
    <text evidence="7">The sequence shown here is derived from an EMBL/GenBank/DDBJ whole genome shotgun (WGS) entry which is preliminary data.</text>
</comment>
<reference evidence="7 8" key="1">
    <citation type="submission" date="2016-08" db="EMBL/GenBank/DDBJ databases">
        <title>A Parts List for Fungal Cellulosomes Revealed by Comparative Genomics.</title>
        <authorList>
            <consortium name="DOE Joint Genome Institute"/>
            <person name="Haitjema C.H."/>
            <person name="Gilmore S.P."/>
            <person name="Henske J.K."/>
            <person name="Solomon K.V."/>
            <person name="De Groot R."/>
            <person name="Kuo A."/>
            <person name="Mondo S.J."/>
            <person name="Salamov A.A."/>
            <person name="Labutti K."/>
            <person name="Zhao Z."/>
            <person name="Chiniquy J."/>
            <person name="Barry K."/>
            <person name="Brewer H.M."/>
            <person name="Purvine S.O."/>
            <person name="Wright A.T."/>
            <person name="Boxma B."/>
            <person name="Van Alen T."/>
            <person name="Hackstein J.H."/>
            <person name="Baker S.E."/>
            <person name="Grigoriev I.V."/>
            <person name="O'Malley M.A."/>
        </authorList>
    </citation>
    <scope>NUCLEOTIDE SEQUENCE [LARGE SCALE GENOMIC DNA]</scope>
    <source>
        <strain evidence="7 8">G1</strain>
    </source>
</reference>
<evidence type="ECO:0000256" key="5">
    <source>
        <dbReference type="ARBA" id="ARBA00023306"/>
    </source>
</evidence>
<feature type="compositionally biased region" description="Low complexity" evidence="6">
    <location>
        <begin position="189"/>
        <end position="202"/>
    </location>
</feature>
<feature type="compositionally biased region" description="Acidic residues" evidence="6">
    <location>
        <begin position="147"/>
        <end position="188"/>
    </location>
</feature>
<dbReference type="GO" id="GO:0000727">
    <property type="term" value="P:double-strand break repair via break-induced replication"/>
    <property type="evidence" value="ECO:0007669"/>
    <property type="project" value="TreeGrafter"/>
</dbReference>
<sequence>MGYISKENFEKIYIKIRQDSIENNSSVLIFVSPSADSICAAKVLLTLLKIDNIAHQIIPISGWSDLSKANQNKIESNEELRTVIMINCGGLVDLTEFLSFSEILTVYIIDSHRPYNLSNIYSTNQIVIVDDGDIEDDMADIQKAYEELEYDTDSSSSSEDDDEDEDEEEEEEEEEEIINVEDDNDNENVDTTNLRNNDNTNNRKTRKRTLDESIDEYQARRMKRLKKRQKKQQNRRIISEYYSAGTYFGMSASDMLYILATQLARTDINILWLAIVGLTDQYINGRIGHEKYLIQAQGYREDVLKFSTSVINKNENGDSENTLSLDESLNTEDIFSFNTLNSGSINGTVISAHTSSSDEILRVEDDYRLMLWRHWSLFEAMYHSSYVATKLGIWRQEGKRRLNELLLKMGFPLNQCQENYTEMDINLKKILPQKLEDMAPMFGLNEISYPSFVKQHGYKCTLSASDTVYSLNALLNRGWDFAKRIAAQEIIPTPVLPHNSSRVTERDSMNRGGLVGETFENIMDIVDPDAIYHSNTTSTTVSLNGSSTENETEEEKEEDWMEGFYMAYDALDNIDLMLYGIKSAIHLQRAIVHTGLTILEHNPSMLLKNFRFVVIGSDSVRNGLSNGTSGLGLEDNYGLFGKSVMHLEQLATFLGSAWREHGKRRSRSSKALVTAAQNDSRDTYLVVGIIPSSLGAVSHTQRNTFGLAFQNTAQRTNARVKHDSFDASVIEVKKEDLKTFIEQLQSSVLLNNDDYI</sequence>
<dbReference type="OrthoDB" id="10258882at2759"/>
<comment type="subcellular location">
    <subcellularLocation>
        <location evidence="1">Nucleus</location>
    </subcellularLocation>
</comment>
<evidence type="ECO:0000256" key="4">
    <source>
        <dbReference type="ARBA" id="ARBA00023242"/>
    </source>
</evidence>
<dbReference type="GO" id="GO:0003682">
    <property type="term" value="F:chromatin binding"/>
    <property type="evidence" value="ECO:0007669"/>
    <property type="project" value="TreeGrafter"/>
</dbReference>
<organism evidence="7 8">
    <name type="scientific">Neocallimastix californiae</name>
    <dbReference type="NCBI Taxonomy" id="1754190"/>
    <lineage>
        <taxon>Eukaryota</taxon>
        <taxon>Fungi</taxon>
        <taxon>Fungi incertae sedis</taxon>
        <taxon>Chytridiomycota</taxon>
        <taxon>Chytridiomycota incertae sedis</taxon>
        <taxon>Neocallimastigomycetes</taxon>
        <taxon>Neocallimastigales</taxon>
        <taxon>Neocallimastigaceae</taxon>
        <taxon>Neocallimastix</taxon>
    </lineage>
</organism>
<dbReference type="GO" id="GO:0031261">
    <property type="term" value="C:DNA replication preinitiation complex"/>
    <property type="evidence" value="ECO:0007669"/>
    <property type="project" value="TreeGrafter"/>
</dbReference>
<dbReference type="PANTHER" id="PTHR10507">
    <property type="entry name" value="CDC45-RELATED PROTEIN"/>
    <property type="match status" value="1"/>
</dbReference>
<dbReference type="GO" id="GO:0003697">
    <property type="term" value="F:single-stranded DNA binding"/>
    <property type="evidence" value="ECO:0007669"/>
    <property type="project" value="TreeGrafter"/>
</dbReference>
<feature type="region of interest" description="Disordered" evidence="6">
    <location>
        <begin position="146"/>
        <end position="213"/>
    </location>
</feature>
<protein>
    <submittedName>
        <fullName evidence="7">CDC45-like protein</fullName>
    </submittedName>
</protein>
<evidence type="ECO:0000256" key="6">
    <source>
        <dbReference type="SAM" id="MobiDB-lite"/>
    </source>
</evidence>
<keyword evidence="3" id="KW-0235">DNA replication</keyword>
<dbReference type="GO" id="GO:0003688">
    <property type="term" value="F:DNA replication origin binding"/>
    <property type="evidence" value="ECO:0007669"/>
    <property type="project" value="TreeGrafter"/>
</dbReference>
<dbReference type="EMBL" id="MCOG01000023">
    <property type="protein sequence ID" value="ORY76143.1"/>
    <property type="molecule type" value="Genomic_DNA"/>
</dbReference>
<proteinExistence type="inferred from homology"/>
<accession>A0A1Y2EX33</accession>
<dbReference type="Proteomes" id="UP000193920">
    <property type="component" value="Unassembled WGS sequence"/>
</dbReference>
<dbReference type="Pfam" id="PF02724">
    <property type="entry name" value="CDC45"/>
    <property type="match status" value="1"/>
</dbReference>
<gene>
    <name evidence="7" type="ORF">LY90DRAFT_450821</name>
</gene>
<dbReference type="AlphaFoldDB" id="A0A1Y2EX33"/>
<comment type="similarity">
    <text evidence="2">Belongs to the CDC45 family.</text>
</comment>
<evidence type="ECO:0000256" key="2">
    <source>
        <dbReference type="ARBA" id="ARBA00010727"/>
    </source>
</evidence>
<name>A0A1Y2EX33_9FUNG</name>
<keyword evidence="8" id="KW-1185">Reference proteome</keyword>
<evidence type="ECO:0000256" key="1">
    <source>
        <dbReference type="ARBA" id="ARBA00004123"/>
    </source>
</evidence>
<dbReference type="GO" id="GO:1902977">
    <property type="term" value="P:mitotic DNA replication preinitiation complex assembly"/>
    <property type="evidence" value="ECO:0007669"/>
    <property type="project" value="TreeGrafter"/>
</dbReference>
<keyword evidence="5" id="KW-0131">Cell cycle</keyword>
<dbReference type="STRING" id="1754190.A0A1Y2EX33"/>
<keyword evidence="4" id="KW-0539">Nucleus</keyword>
<dbReference type="GO" id="GO:0006270">
    <property type="term" value="P:DNA replication initiation"/>
    <property type="evidence" value="ECO:0007669"/>
    <property type="project" value="InterPro"/>
</dbReference>
<evidence type="ECO:0000313" key="7">
    <source>
        <dbReference type="EMBL" id="ORY76143.1"/>
    </source>
</evidence>
<dbReference type="InterPro" id="IPR003874">
    <property type="entry name" value="CDC45"/>
</dbReference>